<proteinExistence type="predicted"/>
<dbReference type="PANTHER" id="PTHR24198">
    <property type="entry name" value="ANKYRIN REPEAT AND PROTEIN KINASE DOMAIN-CONTAINING PROTEIN"/>
    <property type="match status" value="1"/>
</dbReference>
<keyword evidence="5" id="KW-1185">Reference proteome</keyword>
<organism evidence="4 5">
    <name type="scientific">Aspergillus pseudoustus</name>
    <dbReference type="NCBI Taxonomy" id="1810923"/>
    <lineage>
        <taxon>Eukaryota</taxon>
        <taxon>Fungi</taxon>
        <taxon>Dikarya</taxon>
        <taxon>Ascomycota</taxon>
        <taxon>Pezizomycotina</taxon>
        <taxon>Eurotiomycetes</taxon>
        <taxon>Eurotiomycetidae</taxon>
        <taxon>Eurotiales</taxon>
        <taxon>Aspergillaceae</taxon>
        <taxon>Aspergillus</taxon>
        <taxon>Aspergillus subgen. Nidulantes</taxon>
    </lineage>
</organism>
<dbReference type="Gene3D" id="1.25.40.20">
    <property type="entry name" value="Ankyrin repeat-containing domain"/>
    <property type="match status" value="2"/>
</dbReference>
<evidence type="ECO:0000313" key="5">
    <source>
        <dbReference type="Proteomes" id="UP001610446"/>
    </source>
</evidence>
<dbReference type="SUPFAM" id="SSF48403">
    <property type="entry name" value="Ankyrin repeat"/>
    <property type="match status" value="1"/>
</dbReference>
<comment type="caution">
    <text evidence="4">The sequence shown here is derived from an EMBL/GenBank/DDBJ whole genome shotgun (WGS) entry which is preliminary data.</text>
</comment>
<reference evidence="4 5" key="1">
    <citation type="submission" date="2024-07" db="EMBL/GenBank/DDBJ databases">
        <title>Section-level genome sequencing and comparative genomics of Aspergillus sections Usti and Cavernicolus.</title>
        <authorList>
            <consortium name="Lawrence Berkeley National Laboratory"/>
            <person name="Nybo J.L."/>
            <person name="Vesth T.C."/>
            <person name="Theobald S."/>
            <person name="Frisvad J.C."/>
            <person name="Larsen T.O."/>
            <person name="Kjaerboelling I."/>
            <person name="Rothschild-Mancinelli K."/>
            <person name="Lyhne E.K."/>
            <person name="Kogle M.E."/>
            <person name="Barry K."/>
            <person name="Clum A."/>
            <person name="Na H."/>
            <person name="Ledsgaard L."/>
            <person name="Lin J."/>
            <person name="Lipzen A."/>
            <person name="Kuo A."/>
            <person name="Riley R."/>
            <person name="Mondo S."/>
            <person name="Labutti K."/>
            <person name="Haridas S."/>
            <person name="Pangalinan J."/>
            <person name="Salamov A.A."/>
            <person name="Simmons B.A."/>
            <person name="Magnuson J.K."/>
            <person name="Chen J."/>
            <person name="Drula E."/>
            <person name="Henrissat B."/>
            <person name="Wiebenga A."/>
            <person name="Lubbers R.J."/>
            <person name="Gomes A.C."/>
            <person name="Makela M.R."/>
            <person name="Stajich J."/>
            <person name="Grigoriev I.V."/>
            <person name="Mortensen U.H."/>
            <person name="De Vries R.P."/>
            <person name="Baker S.E."/>
            <person name="Andersen M.R."/>
        </authorList>
    </citation>
    <scope>NUCLEOTIDE SEQUENCE [LARGE SCALE GENOMIC DNA]</scope>
    <source>
        <strain evidence="4 5">CBS 123904</strain>
    </source>
</reference>
<dbReference type="EMBL" id="JBFXLU010000160">
    <property type="protein sequence ID" value="KAL2837483.1"/>
    <property type="molecule type" value="Genomic_DNA"/>
</dbReference>
<dbReference type="Pfam" id="PF12796">
    <property type="entry name" value="Ank_2"/>
    <property type="match status" value="1"/>
</dbReference>
<keyword evidence="1" id="KW-0677">Repeat</keyword>
<evidence type="ECO:0000256" key="2">
    <source>
        <dbReference type="ARBA" id="ARBA00023043"/>
    </source>
</evidence>
<protein>
    <submittedName>
        <fullName evidence="4">Ankyrin repeat-containing domain protein</fullName>
    </submittedName>
</protein>
<name>A0ABR4JBP5_9EURO</name>
<evidence type="ECO:0000313" key="4">
    <source>
        <dbReference type="EMBL" id="KAL2837483.1"/>
    </source>
</evidence>
<feature type="repeat" description="ANK" evidence="3">
    <location>
        <begin position="56"/>
        <end position="89"/>
    </location>
</feature>
<sequence>MGHEHIAILLLDRAADPDTHCGGYGSALQVALMLDSAPVVHHLVEKGANPNLNSGQYGTALQIAAERGNVEATVDLLLRAGAYLQPRECGMALELAAYSGNQGMIRTLLENGLDVDSSCRGHYETALWMAASQGHAGIVRLLLPRAPASGISNHFLGLASEWAAKRRHYDIVTLLGLGSKE</sequence>
<keyword evidence="2 3" id="KW-0040">ANK repeat</keyword>
<dbReference type="SMART" id="SM00248">
    <property type="entry name" value="ANK"/>
    <property type="match status" value="4"/>
</dbReference>
<dbReference type="PANTHER" id="PTHR24198:SF165">
    <property type="entry name" value="ANKYRIN REPEAT-CONTAINING PROTEIN-RELATED"/>
    <property type="match status" value="1"/>
</dbReference>
<dbReference type="PROSITE" id="PS50297">
    <property type="entry name" value="ANK_REP_REGION"/>
    <property type="match status" value="1"/>
</dbReference>
<accession>A0ABR4JBP5</accession>
<evidence type="ECO:0000256" key="1">
    <source>
        <dbReference type="ARBA" id="ARBA00022737"/>
    </source>
</evidence>
<evidence type="ECO:0000256" key="3">
    <source>
        <dbReference type="PROSITE-ProRule" id="PRU00023"/>
    </source>
</evidence>
<gene>
    <name evidence="4" type="ORF">BJY01DRAFT_251442</name>
</gene>
<dbReference type="InterPro" id="IPR036770">
    <property type="entry name" value="Ankyrin_rpt-contain_sf"/>
</dbReference>
<dbReference type="PROSITE" id="PS50088">
    <property type="entry name" value="ANK_REPEAT"/>
    <property type="match status" value="1"/>
</dbReference>
<dbReference type="InterPro" id="IPR002110">
    <property type="entry name" value="Ankyrin_rpt"/>
</dbReference>
<dbReference type="Pfam" id="PF00023">
    <property type="entry name" value="Ank"/>
    <property type="match status" value="1"/>
</dbReference>
<dbReference type="Proteomes" id="UP001610446">
    <property type="component" value="Unassembled WGS sequence"/>
</dbReference>